<feature type="region of interest" description="Disordered" evidence="3">
    <location>
        <begin position="1"/>
        <end position="75"/>
    </location>
</feature>
<dbReference type="InterPro" id="IPR029039">
    <property type="entry name" value="Flavoprotein-like_sf"/>
</dbReference>
<dbReference type="SUPFAM" id="SSF52218">
    <property type="entry name" value="Flavoproteins"/>
    <property type="match status" value="1"/>
</dbReference>
<organism evidence="5 6">
    <name type="scientific">Cohnella nanjingensis</name>
    <dbReference type="NCBI Taxonomy" id="1387779"/>
    <lineage>
        <taxon>Bacteria</taxon>
        <taxon>Bacillati</taxon>
        <taxon>Bacillota</taxon>
        <taxon>Bacilli</taxon>
        <taxon>Bacillales</taxon>
        <taxon>Paenibacillaceae</taxon>
        <taxon>Cohnella</taxon>
    </lineage>
</organism>
<evidence type="ECO:0000259" key="4">
    <source>
        <dbReference type="Pfam" id="PF02525"/>
    </source>
</evidence>
<evidence type="ECO:0000256" key="2">
    <source>
        <dbReference type="ARBA" id="ARBA00022643"/>
    </source>
</evidence>
<sequence length="288" mass="33406">MTEQQQQQRLQQQQNHHEHQQQQNHHQHPQQQNHHEHQQQQNHHEHQQQQNHHEHQQQQNHHEHPQQQNHHEHQQQPQLLVLVGSPRRDGNSASLADAVRRGAAEGGAQVKLRFLDDYIAGFLRDCRTCRLPNGECGIEDRFRTLFLEDFLPAQGVVFCSPVYWYGLSAQTKAWFDRTFCYYAASYPDSEQVIRGMTGKRIGLALASEETYPGASLGIVHQVQEYARYTHSEFVGFVRGVGNRRGEVARDPGFPAADAERLGREFFARRYTDYRLDTPRSGSAWPQGD</sequence>
<feature type="compositionally biased region" description="Low complexity" evidence="3">
    <location>
        <begin position="1"/>
        <end position="14"/>
    </location>
</feature>
<comment type="caution">
    <text evidence="5">The sequence shown here is derived from an EMBL/GenBank/DDBJ whole genome shotgun (WGS) entry which is preliminary data.</text>
</comment>
<dbReference type="EMBL" id="JACJVP010000041">
    <property type="protein sequence ID" value="MBB6673693.1"/>
    <property type="molecule type" value="Genomic_DNA"/>
</dbReference>
<reference evidence="5 6" key="1">
    <citation type="submission" date="2020-08" db="EMBL/GenBank/DDBJ databases">
        <title>Cohnella phylogeny.</title>
        <authorList>
            <person name="Dunlap C."/>
        </authorList>
    </citation>
    <scope>NUCLEOTIDE SEQUENCE [LARGE SCALE GENOMIC DNA]</scope>
    <source>
        <strain evidence="5 6">DSM 28246</strain>
    </source>
</reference>
<feature type="compositionally biased region" description="Low complexity" evidence="3">
    <location>
        <begin position="21"/>
        <end position="32"/>
    </location>
</feature>
<dbReference type="PANTHER" id="PTHR43278:SF4">
    <property type="entry name" value="NAD(P)H-DEPENDENT FMN-CONTAINING OXIDOREDUCTASE YWQN-RELATED"/>
    <property type="match status" value="1"/>
</dbReference>
<dbReference type="AlphaFoldDB" id="A0A7X0RUC0"/>
<accession>A0A7X0RUC0</accession>
<keyword evidence="6" id="KW-1185">Reference proteome</keyword>
<protein>
    <submittedName>
        <fullName evidence="5">Flavodoxin family protein</fullName>
    </submittedName>
</protein>
<dbReference type="Proteomes" id="UP000547209">
    <property type="component" value="Unassembled WGS sequence"/>
</dbReference>
<keyword evidence="2" id="KW-0288">FMN</keyword>
<evidence type="ECO:0000313" key="5">
    <source>
        <dbReference type="EMBL" id="MBB6673693.1"/>
    </source>
</evidence>
<evidence type="ECO:0000256" key="1">
    <source>
        <dbReference type="ARBA" id="ARBA00022630"/>
    </source>
</evidence>
<dbReference type="InterPro" id="IPR051796">
    <property type="entry name" value="ISF_SsuE-like"/>
</dbReference>
<proteinExistence type="predicted"/>
<dbReference type="PANTHER" id="PTHR43278">
    <property type="entry name" value="NAD(P)H-DEPENDENT FMN-CONTAINING OXIDOREDUCTASE YWQN-RELATED"/>
    <property type="match status" value="1"/>
</dbReference>
<gene>
    <name evidence="5" type="ORF">H7C19_23725</name>
</gene>
<evidence type="ECO:0000256" key="3">
    <source>
        <dbReference type="SAM" id="MobiDB-lite"/>
    </source>
</evidence>
<feature type="domain" description="Flavodoxin-like fold" evidence="4">
    <location>
        <begin position="79"/>
        <end position="241"/>
    </location>
</feature>
<name>A0A7X0RUC0_9BACL</name>
<dbReference type="InterPro" id="IPR003680">
    <property type="entry name" value="Flavodoxin_fold"/>
</dbReference>
<evidence type="ECO:0000313" key="6">
    <source>
        <dbReference type="Proteomes" id="UP000547209"/>
    </source>
</evidence>
<dbReference type="Pfam" id="PF02525">
    <property type="entry name" value="Flavodoxin_2"/>
    <property type="match status" value="1"/>
</dbReference>
<keyword evidence="1" id="KW-0285">Flavoprotein</keyword>
<dbReference type="Gene3D" id="3.40.50.360">
    <property type="match status" value="1"/>
</dbReference>
<feature type="compositionally biased region" description="Basic and acidic residues" evidence="3">
    <location>
        <begin position="33"/>
        <end position="74"/>
    </location>
</feature>